<dbReference type="Gene3D" id="1.25.10.10">
    <property type="entry name" value="Leucine-rich Repeat Variant"/>
    <property type="match status" value="2"/>
</dbReference>
<reference evidence="7 8" key="1">
    <citation type="submission" date="2020-05" db="EMBL/GenBank/DDBJ databases">
        <title>Ceratocystis lukuohia genome.</title>
        <authorList>
            <person name="Harrington T.C."/>
            <person name="Kim K."/>
            <person name="Mayers C.G."/>
        </authorList>
    </citation>
    <scope>NUCLEOTIDE SEQUENCE [LARGE SCALE GENOMIC DNA]</scope>
    <source>
        <strain evidence="7 8">C4212</strain>
    </source>
</reference>
<evidence type="ECO:0000256" key="1">
    <source>
        <dbReference type="ARBA" id="ARBA00004496"/>
    </source>
</evidence>
<dbReference type="Pfam" id="PF24492">
    <property type="entry name" value="HEAT_ECM29"/>
    <property type="match status" value="1"/>
</dbReference>
<dbReference type="GeneID" id="98119028"/>
<keyword evidence="2" id="KW-0963">Cytoplasm</keyword>
<name>A0ABR4MG75_9PEZI</name>
<dbReference type="Pfam" id="PF23731">
    <property type="entry name" value="ARM_ECM29_C"/>
    <property type="match status" value="1"/>
</dbReference>
<dbReference type="GO" id="GO:0000502">
    <property type="term" value="C:proteasome complex"/>
    <property type="evidence" value="ECO:0007669"/>
    <property type="project" value="UniProtKB-KW"/>
</dbReference>
<gene>
    <name evidence="7" type="ORF">HOO65_050416</name>
</gene>
<sequence length="1837" mass="205058">MAEASSTSTEARELELVSKVEFAILNVATNEEKLQPLLTKYLTAFILKATSENASVRVRVIQFAYKLQTFIKPPTIVLPVASLLDQLVKAESAVLKQLDVLFIRHSLPRLLPEQRHDLFPTLLVSMAREKDIKFASIMFNFLLRILPDIKLPSRDTVEDKALRKEIGIQESDAQVISRWLGLVLLLRMPAGDKVSQEKVEAFNAMQASDLEFLQPWSPEMELPYRQISLTKTRVISLLSSGIFTDQEKFMPALYASSSSDSNVSSPGTDIIKKLNVNLEDEEIARTLWKSHAEMEVPYRIRILNMLTRSEISTTMTDCIMQAIERDMGIQASQTQNLQKISSLERTKLHKALFDYVKFAALVGPSKGDFLIGPKVIYMLKDYICSMGWPGVQPGSGTDTTLRPFAYEIIGILSKASRFTFQQKLSLAQWLFQSLSEETTPETVVDIEGALSMLSTRFRPDEKTSYEERESFVNMLLSYMEKPLEPPAQRSVCHVAVKWANRCLPFCNVQARWIDVLALASQKDGNEVREEGEKGLDPWMAFTYSNIEPSVEGLPDWREMVSYFLERPESLSTINFGVTDNARSSEGTRMQAYSKAIKACVQMMELQALGNSAKIEPGWAQNLKSLFQTDLKTRGTVRKYLSLPENNAATCTLLYRALIGAFHGASETVVEECLSYAVHISSMSPSDAISTVLERLEPTAFRPLLHSPRKEVRSLAAQAYGIMLAHPATSESDFLSEVAYLLSVFLLEANRTASGPAQYLLALEGSLVAYSHLLSRLVLYGRQTPDPIPYTPASLLLKDTGSKGTQASLNAIFDGLLTLWTARLCIPPITGESNVKEIIKLLLTHAKKGNEKAIACLGRLAMTLDYTDTEAIDANNFVPMILEELFKLHELKGIEVHFAIGEAIVALTAGWDADSVKLLVNVDSFSIAYMTPKRPHLLSMVLDKLIQNTKDTKPSLLKASGVWLFSFVQYCSHVTEVHQRLREAQASFMRLLSARDDMVQETASRGLTLVYEKGDEALRTQLVEDLVSAFTGNQTRMNVDQDTELFDAGALPTGDGQSVTSYKDIVNLASEVGDQTLVYKFMSLASNAATWSTRSAFGRFGLSNILSNTEVDPKLYPKLYRYRFDPNPNVQRSMNDIWKAMVKEPTAILNQHFDLIMEDLLKNIVGKEWRVREASCSAISDLIQGRKYSQYERYYSTLWVVSLKVIDDVKGSVRKAALDLCMVLSKTLIRTLENSSENTSTKAMMGQALEFLLSDKGTDSSVEDVKVFSTVMLLDICKKGGRNLRPYTPRLVPHLLGLLSTIEPDVVGYAYQRVSHDTKERIDKKRAALANRSPLSEAVDECLRFADGPTIEALYPNLEATIKSAIGMPTKIGCGRVLGTLFTRHAMDVKPMSGKLMTLLLKHLFDSNDEVSKSYAKASAYGMRVAGTSSKMKFCEKLIDRYFAAEDEKRRHKVSDALLALSKTSMDVFTTMESILLPFTFFASHDVDEYCRTVFISIWDQHGGSNRTAARYVPEVVGLVEKALETSKWDMHHTGAFTIGDLIMSLSSVAEATGQFSDANIKLIWPVLDKVLALKSFTGKEKVLESFPVFVEKANRLWKDDALAAAHQKKIALREAKRNNAEYKSHAFAMLWKFANIRTDLDLLDEIAAVVTPSLDDLTSQHEDKVGIDSTDREANAIRTDLAANALSALAHGYSINKLSENPFAIVSTIVTHTTPYLTEPSLAPIRRKVWYQAIAELMVKASAVRPCLDGDFSVADRLLQSLDLETVEVGTEAQRIARVAALEAVVGAWKKGLFGETGKEENIKLLTIAQAGLERERGLNVRRRWQKVLDQLKQPNE</sequence>
<dbReference type="PANTHER" id="PTHR23346">
    <property type="entry name" value="TRANSLATIONAL ACTIVATOR GCN1-RELATED"/>
    <property type="match status" value="1"/>
</dbReference>
<accession>A0ABR4MG75</accession>
<feature type="domain" description="Proteasome adapter and scaffold protein ECM29 HEAT-repeat" evidence="6">
    <location>
        <begin position="1283"/>
        <end position="1442"/>
    </location>
</feature>
<proteinExistence type="predicted"/>
<evidence type="ECO:0000256" key="4">
    <source>
        <dbReference type="ARBA" id="ARBA00022942"/>
    </source>
</evidence>
<evidence type="ECO:0000259" key="6">
    <source>
        <dbReference type="Pfam" id="PF24492"/>
    </source>
</evidence>
<protein>
    <submittedName>
        <fullName evidence="7">Proteasome component</fullName>
    </submittedName>
</protein>
<keyword evidence="3" id="KW-0677">Repeat</keyword>
<dbReference type="InterPro" id="IPR011989">
    <property type="entry name" value="ARM-like"/>
</dbReference>
<evidence type="ECO:0000256" key="3">
    <source>
        <dbReference type="ARBA" id="ARBA00022737"/>
    </source>
</evidence>
<dbReference type="RefSeq" id="XP_070858475.1">
    <property type="nucleotide sequence ID" value="XM_071003073.1"/>
</dbReference>
<comment type="subcellular location">
    <subcellularLocation>
        <location evidence="1">Cytoplasm</location>
    </subcellularLocation>
</comment>
<dbReference type="InterPro" id="IPR055443">
    <property type="entry name" value="HEAT_ECM29"/>
</dbReference>
<feature type="domain" description="Proteasome component Ecm29 N-terminal" evidence="5">
    <location>
        <begin position="17"/>
        <end position="517"/>
    </location>
</feature>
<comment type="caution">
    <text evidence="7">The sequence shown here is derived from an EMBL/GenBank/DDBJ whole genome shotgun (WGS) entry which is preliminary data.</text>
</comment>
<dbReference type="Pfam" id="PF13001">
    <property type="entry name" value="ECM29_N"/>
    <property type="match status" value="1"/>
</dbReference>
<dbReference type="InterPro" id="IPR016024">
    <property type="entry name" value="ARM-type_fold"/>
</dbReference>
<dbReference type="InterPro" id="IPR024372">
    <property type="entry name" value="Ecm29_N"/>
</dbReference>
<keyword evidence="4 7" id="KW-0647">Proteasome</keyword>
<dbReference type="PANTHER" id="PTHR23346:SF19">
    <property type="entry name" value="PROTEASOME ADAPTER AND SCAFFOLD PROTEIN ECM29"/>
    <property type="match status" value="1"/>
</dbReference>
<dbReference type="SUPFAM" id="SSF48371">
    <property type="entry name" value="ARM repeat"/>
    <property type="match status" value="3"/>
</dbReference>
<organism evidence="7 8">
    <name type="scientific">Ceratocystis lukuohia</name>
    <dbReference type="NCBI Taxonomy" id="2019550"/>
    <lineage>
        <taxon>Eukaryota</taxon>
        <taxon>Fungi</taxon>
        <taxon>Dikarya</taxon>
        <taxon>Ascomycota</taxon>
        <taxon>Pezizomycotina</taxon>
        <taxon>Sordariomycetes</taxon>
        <taxon>Hypocreomycetidae</taxon>
        <taxon>Microascales</taxon>
        <taxon>Ceratocystidaceae</taxon>
        <taxon>Ceratocystis</taxon>
    </lineage>
</organism>
<evidence type="ECO:0000256" key="2">
    <source>
        <dbReference type="ARBA" id="ARBA00022490"/>
    </source>
</evidence>
<dbReference type="Proteomes" id="UP001610728">
    <property type="component" value="Unassembled WGS sequence"/>
</dbReference>
<evidence type="ECO:0000313" key="8">
    <source>
        <dbReference type="Proteomes" id="UP001610728"/>
    </source>
</evidence>
<keyword evidence="8" id="KW-1185">Reference proteome</keyword>
<evidence type="ECO:0000259" key="5">
    <source>
        <dbReference type="Pfam" id="PF13001"/>
    </source>
</evidence>
<dbReference type="EMBL" id="JABSNW010000005">
    <property type="protein sequence ID" value="KAL2887295.1"/>
    <property type="molecule type" value="Genomic_DNA"/>
</dbReference>
<evidence type="ECO:0000313" key="7">
    <source>
        <dbReference type="EMBL" id="KAL2887295.1"/>
    </source>
</evidence>